<dbReference type="Pfam" id="PF00535">
    <property type="entry name" value="Glycos_transf_2"/>
    <property type="match status" value="1"/>
</dbReference>
<name>A0ABR8UIS8_9GAMM</name>
<dbReference type="Gene3D" id="3.90.550.10">
    <property type="entry name" value="Spore Coat Polysaccharide Biosynthesis Protein SpsA, Chain A"/>
    <property type="match status" value="1"/>
</dbReference>
<dbReference type="EMBL" id="JACSQJ010000003">
    <property type="protein sequence ID" value="MBD7987893.1"/>
    <property type="molecule type" value="Genomic_DNA"/>
</dbReference>
<comment type="caution">
    <text evidence="2">The sequence shown here is derived from an EMBL/GenBank/DDBJ whole genome shotgun (WGS) entry which is preliminary data.</text>
</comment>
<evidence type="ECO:0000313" key="3">
    <source>
        <dbReference type="Proteomes" id="UP000647183"/>
    </source>
</evidence>
<dbReference type="InterPro" id="IPR001173">
    <property type="entry name" value="Glyco_trans_2-like"/>
</dbReference>
<organism evidence="2 3">
    <name type="scientific">Luteimonas colneyensis</name>
    <dbReference type="NCBI Taxonomy" id="2762230"/>
    <lineage>
        <taxon>Bacteria</taxon>
        <taxon>Pseudomonadati</taxon>
        <taxon>Pseudomonadota</taxon>
        <taxon>Gammaproteobacteria</taxon>
        <taxon>Lysobacterales</taxon>
        <taxon>Lysobacteraceae</taxon>
        <taxon>Luteimonas</taxon>
    </lineage>
</organism>
<gene>
    <name evidence="2" type="ORF">H9645_07605</name>
</gene>
<proteinExistence type="predicted"/>
<dbReference type="SUPFAM" id="SSF53756">
    <property type="entry name" value="UDP-Glycosyltransferase/glycogen phosphorylase"/>
    <property type="match status" value="1"/>
</dbReference>
<dbReference type="CDD" id="cd03801">
    <property type="entry name" value="GT4_PimA-like"/>
    <property type="match status" value="1"/>
</dbReference>
<dbReference type="Proteomes" id="UP000647183">
    <property type="component" value="Unassembled WGS sequence"/>
</dbReference>
<dbReference type="Pfam" id="PF13692">
    <property type="entry name" value="Glyco_trans_1_4"/>
    <property type="match status" value="1"/>
</dbReference>
<dbReference type="InterPro" id="IPR029044">
    <property type="entry name" value="Nucleotide-diphossugar_trans"/>
</dbReference>
<sequence>MAYSLADARFFFARAAGLAHRSLLSLRTRGLRTTWERVRAQLAPPPHALRRDLFLPTPAAFAPFALPTSPEPRASIVIPVYGQFAHTLACLRALAAHPPDSAFEVIVVDDGSTDETPERLPQVAGLRYHRRARNGGFIAACNDGALLARGEYLVLLNNDTVPQPGWLDALLATFDGHPRTGLAGAQLLYPDGRLQEAGGVVFDNGGAWNYGRFGDPADPRYAYVREADYVSGAAIAIPTRLFLGLGGFDARYAPAYYEDTDLAFAVRAAGLRVLYQPAAKVVHDEGTSSGTSIDSGVKAYQTRNREVFLSHRREALARLRPPHEPTPATLHARQRQVLVIDALTPQPDRDSGSLRLFNLMRLLREEGAHVVFMPAHRRYEGRYTDALRQLGVEAWHAPYAARAPAWLAEHGPRFDVVMACRHYVASEFLPLLRRHAPRAKRVFDSIDLHYLRESRTAQVCGDPALARAAERTRKQELAVIAAADTTLVVSAVEREVLAADAPGARVEVLSNLHSVAGPGLPFEQRRDLVFVGGFRHPPNVDAVRWFVSEVLPRVHERLPDVRFHCIGADMPAEIEALGALPGVEMHGYVPDITPYMEGCRLALAPLRYGAGVKGKVNLSMAHGQPVVATSCAAEGMHLVDGRDVLVADDAGGFADAVVRAYGDPALWERLAAGGLDNIERHFSAEAARGVVRRVFFD</sequence>
<dbReference type="SUPFAM" id="SSF53448">
    <property type="entry name" value="Nucleotide-diphospho-sugar transferases"/>
    <property type="match status" value="1"/>
</dbReference>
<protein>
    <submittedName>
        <fullName evidence="2">Glycosyltransferase</fullName>
    </submittedName>
</protein>
<keyword evidence="3" id="KW-1185">Reference proteome</keyword>
<dbReference type="Gene3D" id="3.40.50.2000">
    <property type="entry name" value="Glycogen Phosphorylase B"/>
    <property type="match status" value="2"/>
</dbReference>
<feature type="domain" description="Glycosyltransferase 2-like" evidence="1">
    <location>
        <begin position="75"/>
        <end position="193"/>
    </location>
</feature>
<accession>A0ABR8UIS8</accession>
<dbReference type="CDD" id="cd04186">
    <property type="entry name" value="GT_2_like_c"/>
    <property type="match status" value="1"/>
</dbReference>
<dbReference type="PANTHER" id="PTHR43179">
    <property type="entry name" value="RHAMNOSYLTRANSFERASE WBBL"/>
    <property type="match status" value="1"/>
</dbReference>
<evidence type="ECO:0000259" key="1">
    <source>
        <dbReference type="Pfam" id="PF00535"/>
    </source>
</evidence>
<dbReference type="RefSeq" id="WP_191729099.1">
    <property type="nucleotide sequence ID" value="NZ_JACSQJ010000003.1"/>
</dbReference>
<dbReference type="PANTHER" id="PTHR43179:SF7">
    <property type="entry name" value="RHAMNOSYLTRANSFERASE WBBL"/>
    <property type="match status" value="1"/>
</dbReference>
<reference evidence="2 3" key="1">
    <citation type="submission" date="2020-08" db="EMBL/GenBank/DDBJ databases">
        <title>A Genomic Blueprint of the Chicken Gut Microbiome.</title>
        <authorList>
            <person name="Gilroy R."/>
            <person name="Ravi A."/>
            <person name="Getino M."/>
            <person name="Pursley I."/>
            <person name="Horton D.L."/>
            <person name="Alikhan N.-F."/>
            <person name="Baker D."/>
            <person name="Gharbi K."/>
            <person name="Hall N."/>
            <person name="Watson M."/>
            <person name="Adriaenssens E.M."/>
            <person name="Foster-Nyarko E."/>
            <person name="Jarju S."/>
            <person name="Secka A."/>
            <person name="Antonio M."/>
            <person name="Oren A."/>
            <person name="Chaudhuri R."/>
            <person name="La Ragione R.M."/>
            <person name="Hildebrand F."/>
            <person name="Pallen M.J."/>
        </authorList>
    </citation>
    <scope>NUCLEOTIDE SEQUENCE [LARGE SCALE GENOMIC DNA]</scope>
    <source>
        <strain evidence="2 3">Sa2BVA3</strain>
    </source>
</reference>
<evidence type="ECO:0000313" key="2">
    <source>
        <dbReference type="EMBL" id="MBD7987893.1"/>
    </source>
</evidence>